<dbReference type="PROSITE" id="PS50920">
    <property type="entry name" value="SOLCAR"/>
    <property type="match status" value="2"/>
</dbReference>
<reference evidence="11" key="1">
    <citation type="submission" date="2009-03" db="EMBL/GenBank/DDBJ databases">
        <title>Caligus rogercresseyi ESTs and full-length cDNAs.</title>
        <authorList>
            <person name="Yasuike M."/>
            <person name="von Schalburg K."/>
            <person name="Cooper G."/>
            <person name="Leong J."/>
            <person name="Jones S.R.M."/>
            <person name="Koop B.F."/>
        </authorList>
    </citation>
    <scope>NUCLEOTIDE SEQUENCE</scope>
    <source>
        <tissue evidence="11">Whole tissue</tissue>
    </source>
</reference>
<evidence type="ECO:0000256" key="5">
    <source>
        <dbReference type="ARBA" id="ARBA00022737"/>
    </source>
</evidence>
<dbReference type="GO" id="GO:0000064">
    <property type="term" value="F:L-ornithine transmembrane transporter activity"/>
    <property type="evidence" value="ECO:0007669"/>
    <property type="project" value="TreeGrafter"/>
</dbReference>
<dbReference type="InterPro" id="IPR023395">
    <property type="entry name" value="MCP_dom_sf"/>
</dbReference>
<keyword evidence="7" id="KW-0496">Mitochondrion</keyword>
<dbReference type="AlphaFoldDB" id="C1BNR0"/>
<keyword evidence="4 9" id="KW-0812">Transmembrane</keyword>
<dbReference type="EMBL" id="BT076239">
    <property type="protein sequence ID" value="ACO10663.1"/>
    <property type="molecule type" value="mRNA"/>
</dbReference>
<feature type="repeat" description="Solcar" evidence="9">
    <location>
        <begin position="15"/>
        <end position="100"/>
    </location>
</feature>
<dbReference type="SUPFAM" id="SSF103506">
    <property type="entry name" value="Mitochondrial carrier"/>
    <property type="match status" value="1"/>
</dbReference>
<organism evidence="11">
    <name type="scientific">Caligus rogercresseyi</name>
    <name type="common">Sea louse</name>
    <dbReference type="NCBI Taxonomy" id="217165"/>
    <lineage>
        <taxon>Eukaryota</taxon>
        <taxon>Metazoa</taxon>
        <taxon>Ecdysozoa</taxon>
        <taxon>Arthropoda</taxon>
        <taxon>Crustacea</taxon>
        <taxon>Multicrustacea</taxon>
        <taxon>Hexanauplia</taxon>
        <taxon>Copepoda</taxon>
        <taxon>Siphonostomatoida</taxon>
        <taxon>Caligidae</taxon>
        <taxon>Caligus</taxon>
    </lineage>
</organism>
<comment type="similarity">
    <text evidence="2 10">Belongs to the mitochondrial carrier (TC 2.A.29) family.</text>
</comment>
<dbReference type="GO" id="GO:0031966">
    <property type="term" value="C:mitochondrial membrane"/>
    <property type="evidence" value="ECO:0007669"/>
    <property type="project" value="UniProtKB-SubCell"/>
</dbReference>
<feature type="repeat" description="Solcar" evidence="9">
    <location>
        <begin position="155"/>
        <end position="238"/>
    </location>
</feature>
<evidence type="ECO:0000256" key="6">
    <source>
        <dbReference type="ARBA" id="ARBA00022989"/>
    </source>
</evidence>
<evidence type="ECO:0000256" key="7">
    <source>
        <dbReference type="ARBA" id="ARBA00023128"/>
    </source>
</evidence>
<dbReference type="PANTHER" id="PTHR45624">
    <property type="entry name" value="MITOCHONDRIAL BASIC AMINO ACIDS TRANSPORTER-RELATED"/>
    <property type="match status" value="1"/>
</dbReference>
<gene>
    <name evidence="11" type="primary">ORNT2</name>
</gene>
<keyword evidence="5" id="KW-0677">Repeat</keyword>
<name>C1BNR0_CALRO</name>
<evidence type="ECO:0000313" key="11">
    <source>
        <dbReference type="EMBL" id="ACO10663.1"/>
    </source>
</evidence>
<comment type="subcellular location">
    <subcellularLocation>
        <location evidence="1">Mitochondrion membrane</location>
        <topology evidence="1">Multi-pass membrane protein</topology>
    </subcellularLocation>
</comment>
<evidence type="ECO:0000256" key="3">
    <source>
        <dbReference type="ARBA" id="ARBA00022448"/>
    </source>
</evidence>
<dbReference type="GO" id="GO:1990575">
    <property type="term" value="P:mitochondrial L-ornithine transmembrane transport"/>
    <property type="evidence" value="ECO:0007669"/>
    <property type="project" value="TreeGrafter"/>
</dbReference>
<keyword evidence="3 10" id="KW-0813">Transport</keyword>
<dbReference type="Pfam" id="PF00153">
    <property type="entry name" value="Mito_carr"/>
    <property type="match status" value="3"/>
</dbReference>
<accession>C1BNR0</accession>
<dbReference type="PANTHER" id="PTHR45624:SF12">
    <property type="entry name" value="MITOCHONDRIAL ORNITHINE TRANSPORTER 1"/>
    <property type="match status" value="1"/>
</dbReference>
<evidence type="ECO:0000256" key="1">
    <source>
        <dbReference type="ARBA" id="ARBA00004225"/>
    </source>
</evidence>
<dbReference type="Gene3D" id="1.50.40.10">
    <property type="entry name" value="Mitochondrial carrier domain"/>
    <property type="match status" value="1"/>
</dbReference>
<keyword evidence="6" id="KW-1133">Transmembrane helix</keyword>
<keyword evidence="8 9" id="KW-0472">Membrane</keyword>
<evidence type="ECO:0000256" key="2">
    <source>
        <dbReference type="ARBA" id="ARBA00006375"/>
    </source>
</evidence>
<evidence type="ECO:0000256" key="8">
    <source>
        <dbReference type="ARBA" id="ARBA00023136"/>
    </source>
</evidence>
<evidence type="ECO:0000256" key="10">
    <source>
        <dbReference type="RuleBase" id="RU000488"/>
    </source>
</evidence>
<proteinExistence type="evidence at transcript level"/>
<protein>
    <submittedName>
        <fullName evidence="11">Mitochondrial ornithine transporter 2</fullName>
    </submittedName>
</protein>
<evidence type="ECO:0000256" key="4">
    <source>
        <dbReference type="ARBA" id="ARBA00022692"/>
    </source>
</evidence>
<dbReference type="InterPro" id="IPR050567">
    <property type="entry name" value="Mitochondrial_Carrier"/>
</dbReference>
<sequence>MADIKNDVFIEEGRWHSVADLLSGSLAGCANVLVGLPFDTLKVKMQAYPGVYPSFPSAMVKTFRNEGVLRGFYSGYGPSLGANVGENAVLFFAYGWCREWVLPQFFGIPSTSGPLWNAVAGSMASTFSSLVLCPTEMVKCRLQVQRHLYASQQAVRPLATVICGGTGGFTYWIFVFPMDVIKSRIQVRGVSTSILRTGVDIIRDEGIRQMYRGVSAALLRSFPSTGALFLTYETSNRALKALIDSS</sequence>
<dbReference type="InterPro" id="IPR018108">
    <property type="entry name" value="MCP_transmembrane"/>
</dbReference>
<evidence type="ECO:0000256" key="9">
    <source>
        <dbReference type="PROSITE-ProRule" id="PRU00282"/>
    </source>
</evidence>